<reference evidence="1 3" key="1">
    <citation type="submission" date="2015-09" db="EMBL/GenBank/DDBJ databases">
        <authorList>
            <person name="Jackson K.R."/>
            <person name="Lunt B.L."/>
            <person name="Fisher J.N.B."/>
            <person name="Gardner A.V."/>
            <person name="Bailey M.E."/>
            <person name="Deus L.M."/>
            <person name="Earl A.S."/>
            <person name="Gibby P.D."/>
            <person name="Hartmann K.A."/>
            <person name="Liu J.E."/>
            <person name="Manci A.M."/>
            <person name="Nielsen D.A."/>
            <person name="Solomon M.B."/>
            <person name="Breakwell D.P."/>
            <person name="Burnett S.H."/>
            <person name="Grose J.H."/>
        </authorList>
    </citation>
    <scope>NUCLEOTIDE SEQUENCE [LARGE SCALE GENOMIC DNA]</scope>
    <source>
        <strain evidence="1 3">S613</strain>
    </source>
</reference>
<comment type="caution">
    <text evidence="1">The sequence shown here is derived from an EMBL/GenBank/DDBJ whole genome shotgun (WGS) entry which is preliminary data.</text>
</comment>
<dbReference type="AlphaFoldDB" id="A0A0P8Z9D9"/>
<evidence type="ECO:0000313" key="3">
    <source>
        <dbReference type="Proteomes" id="UP000050349"/>
    </source>
</evidence>
<dbReference type="Proteomes" id="UP000050349">
    <property type="component" value="Unassembled WGS sequence"/>
</dbReference>
<dbReference type="OrthoDB" id="7066260at2"/>
<dbReference type="EMBL" id="LJXB01000028">
    <property type="protein sequence ID" value="KPU62150.1"/>
    <property type="molecule type" value="Genomic_DNA"/>
</dbReference>
<sequence>MKLLEEVENLSRGYVRKGGKDNRRQQRARMLALAAFCAADGAHSLVQVGAGHVIRYWRSTRHLSDATRYNHWRAFCVLWTLCGKSGEPPKPHGKN</sequence>
<gene>
    <name evidence="1" type="ORF">AN403_6213</name>
    <name evidence="2" type="ORF">PS900_00637</name>
</gene>
<dbReference type="PATRIC" id="fig|294.162.peg.61"/>
<name>A0A0P8Z9D9_PSEFL</name>
<evidence type="ECO:0000313" key="4">
    <source>
        <dbReference type="Proteomes" id="UP000325723"/>
    </source>
</evidence>
<organism evidence="1 3">
    <name type="scientific">Pseudomonas fluorescens</name>
    <dbReference type="NCBI Taxonomy" id="294"/>
    <lineage>
        <taxon>Bacteria</taxon>
        <taxon>Pseudomonadati</taxon>
        <taxon>Pseudomonadota</taxon>
        <taxon>Gammaproteobacteria</taxon>
        <taxon>Pseudomonadales</taxon>
        <taxon>Pseudomonadaceae</taxon>
        <taxon>Pseudomonas</taxon>
    </lineage>
</organism>
<proteinExistence type="predicted"/>
<evidence type="ECO:0000313" key="2">
    <source>
        <dbReference type="EMBL" id="VVO57805.1"/>
    </source>
</evidence>
<dbReference type="Proteomes" id="UP000325723">
    <property type="component" value="Unassembled WGS sequence"/>
</dbReference>
<accession>A0A0P8Z9D9</accession>
<protein>
    <submittedName>
        <fullName evidence="1">Uncharacterized protein</fullName>
    </submittedName>
</protein>
<evidence type="ECO:0000313" key="1">
    <source>
        <dbReference type="EMBL" id="KPU62150.1"/>
    </source>
</evidence>
<dbReference type="EMBL" id="CABVIE010000002">
    <property type="protein sequence ID" value="VVO57805.1"/>
    <property type="molecule type" value="Genomic_DNA"/>
</dbReference>
<dbReference type="RefSeq" id="WP_057395674.1">
    <property type="nucleotide sequence ID" value="NZ_CABVIE010000002.1"/>
</dbReference>
<reference evidence="2 4" key="2">
    <citation type="submission" date="2019-09" db="EMBL/GenBank/DDBJ databases">
        <authorList>
            <person name="Chandra G."/>
            <person name="Truman W A."/>
        </authorList>
    </citation>
    <scope>NUCLEOTIDE SEQUENCE [LARGE SCALE GENOMIC DNA]</scope>
    <source>
        <strain evidence="2">PS900</strain>
    </source>
</reference>